<protein>
    <recommendedName>
        <fullName evidence="13">H15 domain-containing protein</fullName>
    </recommendedName>
</protein>
<dbReference type="STRING" id="9593.ENSGGOP00000012882"/>
<keyword evidence="10" id="KW-0539">Nucleus</keyword>
<reference evidence="14" key="3">
    <citation type="submission" date="2025-08" db="UniProtKB">
        <authorList>
            <consortium name="Ensembl"/>
        </authorList>
    </citation>
    <scope>IDENTIFICATION</scope>
</reference>
<dbReference type="SUPFAM" id="SSF46785">
    <property type="entry name" value="Winged helix' DNA-binding domain"/>
    <property type="match status" value="1"/>
</dbReference>
<keyword evidence="15" id="KW-1185">Reference proteome</keyword>
<reference evidence="14" key="4">
    <citation type="submission" date="2025-09" db="UniProtKB">
        <authorList>
            <consortium name="Ensembl"/>
        </authorList>
    </citation>
    <scope>IDENTIFICATION</scope>
</reference>
<dbReference type="InParanoid" id="G3RBM1"/>
<evidence type="ECO:0000256" key="6">
    <source>
        <dbReference type="ARBA" id="ARBA00022871"/>
    </source>
</evidence>
<evidence type="ECO:0000256" key="9">
    <source>
        <dbReference type="ARBA" id="ARBA00023163"/>
    </source>
</evidence>
<dbReference type="InterPro" id="IPR005818">
    <property type="entry name" value="Histone_H1/H5_H15"/>
</dbReference>
<evidence type="ECO:0000256" key="10">
    <source>
        <dbReference type="ARBA" id="ARBA00023242"/>
    </source>
</evidence>
<evidence type="ECO:0000259" key="13">
    <source>
        <dbReference type="PROSITE" id="PS51504"/>
    </source>
</evidence>
<dbReference type="Ensembl" id="ENSGGOT00000013253.3">
    <property type="protein sequence ID" value="ENSGGOP00000012882.3"/>
    <property type="gene ID" value="ENSGGOG00000013204.3"/>
</dbReference>
<dbReference type="GO" id="GO:0006334">
    <property type="term" value="P:nucleosome assembly"/>
    <property type="evidence" value="ECO:0007669"/>
    <property type="project" value="InterPro"/>
</dbReference>
<keyword evidence="8" id="KW-0238">DNA-binding</keyword>
<evidence type="ECO:0000256" key="7">
    <source>
        <dbReference type="ARBA" id="ARBA00023015"/>
    </source>
</evidence>
<evidence type="ECO:0000256" key="3">
    <source>
        <dbReference type="ARBA" id="ARBA00022553"/>
    </source>
</evidence>
<keyword evidence="5" id="KW-0156">Chromatin regulator</keyword>
<dbReference type="InterPro" id="IPR036390">
    <property type="entry name" value="WH_DNA-bd_sf"/>
</dbReference>
<dbReference type="FunFam" id="1.10.10.10:FF:000724">
    <property type="entry name" value="Histone H1-like protein in spermatids 1"/>
    <property type="match status" value="1"/>
</dbReference>
<evidence type="ECO:0000256" key="2">
    <source>
        <dbReference type="ARBA" id="ARBA00022473"/>
    </source>
</evidence>
<dbReference type="PROSITE" id="PS51504">
    <property type="entry name" value="H15"/>
    <property type="match status" value="1"/>
</dbReference>
<organism evidence="14 15">
    <name type="scientific">Gorilla gorilla gorilla</name>
    <name type="common">Western lowland gorilla</name>
    <dbReference type="NCBI Taxonomy" id="9595"/>
    <lineage>
        <taxon>Eukaryota</taxon>
        <taxon>Metazoa</taxon>
        <taxon>Chordata</taxon>
        <taxon>Craniata</taxon>
        <taxon>Vertebrata</taxon>
        <taxon>Euteleostomi</taxon>
        <taxon>Mammalia</taxon>
        <taxon>Eutheria</taxon>
        <taxon>Euarchontoglires</taxon>
        <taxon>Primates</taxon>
        <taxon>Haplorrhini</taxon>
        <taxon>Catarrhini</taxon>
        <taxon>Hominidae</taxon>
        <taxon>Gorilla</taxon>
    </lineage>
</organism>
<feature type="domain" description="H15" evidence="13">
    <location>
        <begin position="101"/>
        <end position="169"/>
    </location>
</feature>
<dbReference type="GO" id="GO:0030154">
    <property type="term" value="P:cell differentiation"/>
    <property type="evidence" value="ECO:0007669"/>
    <property type="project" value="UniProtKB-KW"/>
</dbReference>
<keyword evidence="6" id="KW-0744">Spermatogenesis</keyword>
<evidence type="ECO:0000256" key="5">
    <source>
        <dbReference type="ARBA" id="ARBA00022853"/>
    </source>
</evidence>
<dbReference type="GO" id="GO:0031492">
    <property type="term" value="F:nucleosomal DNA binding"/>
    <property type="evidence" value="ECO:0000318"/>
    <property type="project" value="GO_Central"/>
</dbReference>
<evidence type="ECO:0000256" key="8">
    <source>
        <dbReference type="ARBA" id="ARBA00023125"/>
    </source>
</evidence>
<reference evidence="14 15" key="2">
    <citation type="journal article" date="2012" name="Nature">
        <title>Insights into hominid evolution from the gorilla genome sequence.</title>
        <authorList>
            <person name="Scally A."/>
            <person name="Dutheil J.Y."/>
            <person name="Hillier L.W."/>
            <person name="Jordan G.E."/>
            <person name="Goodhead I."/>
            <person name="Herrero J."/>
            <person name="Hobolth A."/>
            <person name="Lappalainen T."/>
            <person name="Mailund T."/>
            <person name="Marques-Bonet T."/>
            <person name="McCarthy S."/>
            <person name="Montgomery S.H."/>
            <person name="Schwalie P.C."/>
            <person name="Tang Y.A."/>
            <person name="Ward M.C."/>
            <person name="Xue Y."/>
            <person name="Yngvadottir B."/>
            <person name="Alkan C."/>
            <person name="Andersen L.N."/>
            <person name="Ayub Q."/>
            <person name="Ball E.V."/>
            <person name="Beal K."/>
            <person name="Bradley B.J."/>
            <person name="Chen Y."/>
            <person name="Clee C.M."/>
            <person name="Fitzgerald S."/>
            <person name="Graves T.A."/>
            <person name="Gu Y."/>
            <person name="Heath P."/>
            <person name="Heger A."/>
            <person name="Karakoc E."/>
            <person name="Kolb-Kokocinski A."/>
            <person name="Laird G.K."/>
            <person name="Lunter G."/>
            <person name="Meader S."/>
            <person name="Mort M."/>
            <person name="Mullikin J.C."/>
            <person name="Munch K."/>
            <person name="O'Connor T.D."/>
            <person name="Phillips A.D."/>
            <person name="Prado-Martinez J."/>
            <person name="Rogers A.S."/>
            <person name="Sajjadian S."/>
            <person name="Schmidt D."/>
            <person name="Shaw K."/>
            <person name="Simpson J.T."/>
            <person name="Stenson P.D."/>
            <person name="Turner D.J."/>
            <person name="Vigilant L."/>
            <person name="Vilella A.J."/>
            <person name="Whitener W."/>
            <person name="Zhu B."/>
            <person name="Cooper D.N."/>
            <person name="de Jong P."/>
            <person name="Dermitzakis E.T."/>
            <person name="Eichler E.E."/>
            <person name="Flicek P."/>
            <person name="Goldman N."/>
            <person name="Mundy N.I."/>
            <person name="Ning Z."/>
            <person name="Odom D.T."/>
            <person name="Ponting C.P."/>
            <person name="Quail M.A."/>
            <person name="Ryder O.A."/>
            <person name="Searle S.M."/>
            <person name="Warren W.C."/>
            <person name="Wilson R.K."/>
            <person name="Schierup M.H."/>
            <person name="Rogers J."/>
            <person name="Tyler-Smith C."/>
            <person name="Durbin R."/>
        </authorList>
    </citation>
    <scope>NUCLEOTIDE SEQUENCE [LARGE SCALE GENOMIC DNA]</scope>
</reference>
<dbReference type="OMA" id="NMTRNAW"/>
<dbReference type="Gene3D" id="1.10.10.10">
    <property type="entry name" value="Winged helix-like DNA-binding domain superfamily/Winged helix DNA-binding domain"/>
    <property type="match status" value="1"/>
</dbReference>
<dbReference type="EMBL" id="CABD030037249">
    <property type="status" value="NOT_ANNOTATED_CDS"/>
    <property type="molecule type" value="Genomic_DNA"/>
</dbReference>
<dbReference type="GO" id="GO:0003690">
    <property type="term" value="F:double-stranded DNA binding"/>
    <property type="evidence" value="ECO:0000318"/>
    <property type="project" value="GO_Central"/>
</dbReference>
<dbReference type="GO" id="GO:0007283">
    <property type="term" value="P:spermatogenesis"/>
    <property type="evidence" value="ECO:0007669"/>
    <property type="project" value="UniProtKB-KW"/>
</dbReference>
<dbReference type="GO" id="GO:0005634">
    <property type="term" value="C:nucleus"/>
    <property type="evidence" value="ECO:0000318"/>
    <property type="project" value="GO_Central"/>
</dbReference>
<dbReference type="GO" id="GO:0045910">
    <property type="term" value="P:negative regulation of DNA recombination"/>
    <property type="evidence" value="ECO:0000318"/>
    <property type="project" value="GO_Central"/>
</dbReference>
<keyword evidence="1" id="KW-0158">Chromosome</keyword>
<comment type="function">
    <text evidence="11">DNA-binding protein that may be implicated in chromatin remodeling and/or transcriptional regulation during spermiogenesis, the process of spermatid maturation into spermatozoa.</text>
</comment>
<reference evidence="15" key="1">
    <citation type="submission" date="2011-05" db="EMBL/GenBank/DDBJ databases">
        <title>Insights into the evolution of the great apes provided by the gorilla genome.</title>
        <authorList>
            <person name="Scally A."/>
        </authorList>
    </citation>
    <scope>NUCLEOTIDE SEQUENCE [LARGE SCALE GENOMIC DNA]</scope>
</reference>
<proteinExistence type="predicted"/>
<dbReference type="Bgee" id="ENSGGOG00000013204">
    <property type="expression patterns" value="Expressed in testis and 3 other cell types or tissues"/>
</dbReference>
<dbReference type="HOGENOM" id="CLU_105276_0_0_1"/>
<keyword evidence="7" id="KW-0805">Transcription regulation</keyword>
<feature type="region of interest" description="Disordered" evidence="12">
    <location>
        <begin position="179"/>
        <end position="203"/>
    </location>
</feature>
<keyword evidence="9" id="KW-0804">Transcription</keyword>
<keyword evidence="3" id="KW-0597">Phosphoprotein</keyword>
<dbReference type="GO" id="GO:0030261">
    <property type="term" value="P:chromosome condensation"/>
    <property type="evidence" value="ECO:0000318"/>
    <property type="project" value="GO_Central"/>
</dbReference>
<evidence type="ECO:0000256" key="12">
    <source>
        <dbReference type="SAM" id="MobiDB-lite"/>
    </source>
</evidence>
<evidence type="ECO:0000313" key="14">
    <source>
        <dbReference type="Ensembl" id="ENSGGOP00000012882.3"/>
    </source>
</evidence>
<keyword evidence="4" id="KW-0221">Differentiation</keyword>
<evidence type="ECO:0000313" key="15">
    <source>
        <dbReference type="Proteomes" id="UP000001519"/>
    </source>
</evidence>
<dbReference type="GO" id="GO:0000786">
    <property type="term" value="C:nucleosome"/>
    <property type="evidence" value="ECO:0007669"/>
    <property type="project" value="InterPro"/>
</dbReference>
<accession>G3RBM1</accession>
<evidence type="ECO:0000256" key="11">
    <source>
        <dbReference type="ARBA" id="ARBA00055987"/>
    </source>
</evidence>
<dbReference type="InterPro" id="IPR036388">
    <property type="entry name" value="WH-like_DNA-bd_sf"/>
</dbReference>
<dbReference type="GeneTree" id="ENSGT00730000111487"/>
<dbReference type="AlphaFoldDB" id="G3RBM1"/>
<dbReference type="FunCoup" id="G3RBM1">
    <property type="interactions" value="148"/>
</dbReference>
<dbReference type="Proteomes" id="UP000001519">
    <property type="component" value="Chromosome 5"/>
</dbReference>
<dbReference type="eggNOG" id="ENOG502SVZZ">
    <property type="taxonomic scope" value="Eukaryota"/>
</dbReference>
<evidence type="ECO:0000256" key="1">
    <source>
        <dbReference type="ARBA" id="ARBA00022454"/>
    </source>
</evidence>
<name>G3RBM1_GORGO</name>
<sequence length="220" mass="24351">SLHALVCRAQWLTPVIPALREAEVTTEITSPPPAPRAQVCGGQPWDQEPGHTSAILEAERHFATVSISAVELKYCHGWRPAGQRVPSKTATGQRTCAKPCQKPSTSKVILRAVADKGSCKYVSLATLKKAVSTTGYDMARNAYHFKRVLKGLVDKGSAGDRQGGLRLLHPGQELKVKRQRQQRWRSGQRPFGQHRSLLGSKQRHKRLIKGVRRVAKCHCN</sequence>
<dbReference type="Pfam" id="PF00538">
    <property type="entry name" value="Linker_histone"/>
    <property type="match status" value="1"/>
</dbReference>
<evidence type="ECO:0000256" key="4">
    <source>
        <dbReference type="ARBA" id="ARBA00022782"/>
    </source>
</evidence>
<keyword evidence="2" id="KW-0217">Developmental protein</keyword>